<sequence>MTLLEREECTSEEAETYSCGSPSIFSQACNNETYIEIWNDFMNRSGEEQEKVILYLEQEVQKPRERTGKGRDERTEHPAYTPKECYQRISRSLRGTLKKRQIPLGTLECLEEEMLSFFSVSPEAIYVSMMENGYQRLLLHAVCQYMDLISASSNFKGKRQVRVINRHRDFCPPELLLSSYLQMRC</sequence>
<dbReference type="GO" id="GO:0003676">
    <property type="term" value="F:nucleic acid binding"/>
    <property type="evidence" value="ECO:0007669"/>
    <property type="project" value="UniProtKB-UniRule"/>
</dbReference>
<feature type="domain" description="R3H" evidence="1">
    <location>
        <begin position="104"/>
        <end position="167"/>
    </location>
</feature>
<dbReference type="OrthoDB" id="75169at2759"/>
<dbReference type="SUPFAM" id="SSF82708">
    <property type="entry name" value="R3H domain"/>
    <property type="match status" value="1"/>
</dbReference>
<evidence type="ECO:0000313" key="3">
    <source>
        <dbReference type="Proteomes" id="UP000812440"/>
    </source>
</evidence>
<dbReference type="PANTHER" id="PTHR32019">
    <property type="entry name" value="R3H DOMAIN-CONTAINING PROTEIN 4"/>
    <property type="match status" value="1"/>
</dbReference>
<dbReference type="InterPro" id="IPR036867">
    <property type="entry name" value="R3H_dom_sf"/>
</dbReference>
<evidence type="ECO:0000313" key="2">
    <source>
        <dbReference type="EMBL" id="KAG8454639.1"/>
    </source>
</evidence>
<dbReference type="PANTHER" id="PTHR32019:SF2">
    <property type="entry name" value="R3H DOMAIN-CONTAINING PROTEIN 4"/>
    <property type="match status" value="1"/>
</dbReference>
<evidence type="ECO:0000259" key="1">
    <source>
        <dbReference type="PROSITE" id="PS51061"/>
    </source>
</evidence>
<dbReference type="AlphaFoldDB" id="A0A8T2KBY6"/>
<keyword evidence="3" id="KW-1185">Reference proteome</keyword>
<dbReference type="InterPro" id="IPR001374">
    <property type="entry name" value="R3H_dom"/>
</dbReference>
<dbReference type="PROSITE" id="PS51257">
    <property type="entry name" value="PROKAR_LIPOPROTEIN"/>
    <property type="match status" value="1"/>
</dbReference>
<gene>
    <name evidence="2" type="ORF">GDO86_001020</name>
</gene>
<dbReference type="InterPro" id="IPR039629">
    <property type="entry name" value="R3HDM4"/>
</dbReference>
<proteinExistence type="predicted"/>
<dbReference type="Proteomes" id="UP000812440">
    <property type="component" value="Chromosome 1"/>
</dbReference>
<dbReference type="PROSITE" id="PS51061">
    <property type="entry name" value="R3H"/>
    <property type="match status" value="1"/>
</dbReference>
<dbReference type="Pfam" id="PF13902">
    <property type="entry name" value="R3H-assoc"/>
    <property type="match status" value="1"/>
</dbReference>
<organism evidence="2 3">
    <name type="scientific">Hymenochirus boettgeri</name>
    <name type="common">Congo dwarf clawed frog</name>
    <dbReference type="NCBI Taxonomy" id="247094"/>
    <lineage>
        <taxon>Eukaryota</taxon>
        <taxon>Metazoa</taxon>
        <taxon>Chordata</taxon>
        <taxon>Craniata</taxon>
        <taxon>Vertebrata</taxon>
        <taxon>Euteleostomi</taxon>
        <taxon>Amphibia</taxon>
        <taxon>Batrachia</taxon>
        <taxon>Anura</taxon>
        <taxon>Pipoidea</taxon>
        <taxon>Pipidae</taxon>
        <taxon>Pipinae</taxon>
        <taxon>Hymenochirus</taxon>
    </lineage>
</organism>
<protein>
    <recommendedName>
        <fullName evidence="1">R3H domain-containing protein</fullName>
    </recommendedName>
</protein>
<reference evidence="2" key="1">
    <citation type="thesis" date="2020" institute="ProQuest LLC" country="789 East Eisenhower Parkway, Ann Arbor, MI, USA">
        <title>Comparative Genomics and Chromosome Evolution.</title>
        <authorList>
            <person name="Mudd A.B."/>
        </authorList>
    </citation>
    <scope>NUCLEOTIDE SEQUENCE</scope>
    <source>
        <strain evidence="2">Female2</strain>
        <tissue evidence="2">Blood</tissue>
    </source>
</reference>
<accession>A0A8T2KBY6</accession>
<comment type="caution">
    <text evidence="2">The sequence shown here is derived from an EMBL/GenBank/DDBJ whole genome shotgun (WGS) entry which is preliminary data.</text>
</comment>
<dbReference type="EMBL" id="JAACNH010000001">
    <property type="protein sequence ID" value="KAG8454639.1"/>
    <property type="molecule type" value="Genomic_DNA"/>
</dbReference>
<name>A0A8T2KBY6_9PIPI</name>
<dbReference type="InterPro" id="IPR025952">
    <property type="entry name" value="R3H-assoc_dom"/>
</dbReference>
<dbReference type="Gene3D" id="3.30.1370.50">
    <property type="entry name" value="R3H-like domain"/>
    <property type="match status" value="1"/>
</dbReference>